<dbReference type="Pfam" id="PF00293">
    <property type="entry name" value="NUDIX"/>
    <property type="match status" value="1"/>
</dbReference>
<evidence type="ECO:0000256" key="4">
    <source>
        <dbReference type="ARBA" id="ARBA00012381"/>
    </source>
</evidence>
<dbReference type="PANTHER" id="PTHR42904">
    <property type="entry name" value="NUDIX HYDROLASE, NUDC SUBFAMILY"/>
    <property type="match status" value="1"/>
</dbReference>
<comment type="cofactor">
    <cofactor evidence="2">
        <name>Zn(2+)</name>
        <dbReference type="ChEBI" id="CHEBI:29105"/>
    </cofactor>
</comment>
<gene>
    <name evidence="11" type="ordered locus">Spica_1189</name>
</gene>
<dbReference type="KEGG" id="scd:Spica_1189"/>
<dbReference type="GO" id="GO:0005829">
    <property type="term" value="C:cytosol"/>
    <property type="evidence" value="ECO:0007669"/>
    <property type="project" value="TreeGrafter"/>
</dbReference>
<dbReference type="PANTHER" id="PTHR42904:SF6">
    <property type="entry name" value="NAD-CAPPED RNA HYDROLASE NUDT12"/>
    <property type="match status" value="1"/>
</dbReference>
<dbReference type="AlphaFoldDB" id="F8F0J1"/>
<dbReference type="EC" id="3.6.1.22" evidence="4"/>
<sequence length="280" mass="32060">MTMVYLMNQQNDRWFIFREGELLMPQDEDVSSAVCGLELHLGEPFINMKEHFVVSEEMGPFHVLYVDADRDVPELLQWQTVPIRTLLGALNAPLLTGSAWEHLSRFLKAFHVAQWRQASRFCGYCGSPQEDTVDELARQCVRCGRREYPRIAPAVIVAITDQYNRLLLAHNSKFKNTMYALVAGFVEAGERLEDTVHREIKEEVGIEVESVSYVASQPWPFPGSLMLAFEAQYLRGDIRCDGKEIIDARWVTPDTLPEIPGPGSISRFLIDRWLARWASR</sequence>
<dbReference type="SUPFAM" id="SSF55811">
    <property type="entry name" value="Nudix"/>
    <property type="match status" value="1"/>
</dbReference>
<dbReference type="GO" id="GO:0019677">
    <property type="term" value="P:NAD+ catabolic process"/>
    <property type="evidence" value="ECO:0007669"/>
    <property type="project" value="TreeGrafter"/>
</dbReference>
<dbReference type="GO" id="GO:0046872">
    <property type="term" value="F:metal ion binding"/>
    <property type="evidence" value="ECO:0007669"/>
    <property type="project" value="UniProtKB-KW"/>
</dbReference>
<keyword evidence="8" id="KW-0520">NAD</keyword>
<dbReference type="CDD" id="cd03429">
    <property type="entry name" value="NUDIX_NADH_pyrophosphatase_Nudt13"/>
    <property type="match status" value="1"/>
</dbReference>
<dbReference type="GO" id="GO:0006742">
    <property type="term" value="P:NADP+ catabolic process"/>
    <property type="evidence" value="ECO:0007669"/>
    <property type="project" value="TreeGrafter"/>
</dbReference>
<evidence type="ECO:0000256" key="8">
    <source>
        <dbReference type="ARBA" id="ARBA00023027"/>
    </source>
</evidence>
<comment type="similarity">
    <text evidence="3">Belongs to the Nudix hydrolase family. NudC subfamily.</text>
</comment>
<dbReference type="InterPro" id="IPR015797">
    <property type="entry name" value="NUDIX_hydrolase-like_dom_sf"/>
</dbReference>
<evidence type="ECO:0000313" key="12">
    <source>
        <dbReference type="Proteomes" id="UP000000503"/>
    </source>
</evidence>
<dbReference type="eggNOG" id="COG2816">
    <property type="taxonomic scope" value="Bacteria"/>
</dbReference>
<comment type="catalytic activity">
    <reaction evidence="9">
        <text>a 5'-end NAD(+)-phospho-ribonucleoside in mRNA + H2O = a 5'-end phospho-adenosine-phospho-ribonucleoside in mRNA + beta-nicotinamide D-ribonucleotide + 2 H(+)</text>
        <dbReference type="Rhea" id="RHEA:60876"/>
        <dbReference type="Rhea" id="RHEA-COMP:15698"/>
        <dbReference type="Rhea" id="RHEA-COMP:15719"/>
        <dbReference type="ChEBI" id="CHEBI:14649"/>
        <dbReference type="ChEBI" id="CHEBI:15377"/>
        <dbReference type="ChEBI" id="CHEBI:15378"/>
        <dbReference type="ChEBI" id="CHEBI:144029"/>
        <dbReference type="ChEBI" id="CHEBI:144051"/>
    </reaction>
    <physiologicalReaction direction="left-to-right" evidence="9">
        <dbReference type="Rhea" id="RHEA:60877"/>
    </physiologicalReaction>
</comment>
<keyword evidence="7" id="KW-0460">Magnesium</keyword>
<keyword evidence="5" id="KW-0479">Metal-binding</keyword>
<feature type="domain" description="Nudix hydrolase" evidence="10">
    <location>
        <begin position="149"/>
        <end position="276"/>
    </location>
</feature>
<dbReference type="Pfam" id="PF09297">
    <property type="entry name" value="Zn_ribbon_NUD"/>
    <property type="match status" value="1"/>
</dbReference>
<evidence type="ECO:0000256" key="2">
    <source>
        <dbReference type="ARBA" id="ARBA00001947"/>
    </source>
</evidence>
<protein>
    <recommendedName>
        <fullName evidence="4">NAD(+) diphosphatase</fullName>
        <ecNumber evidence="4">3.6.1.22</ecNumber>
    </recommendedName>
</protein>
<dbReference type="GO" id="GO:0110153">
    <property type="term" value="F:RNA NAD-cap (NMN-forming) hydrolase activity"/>
    <property type="evidence" value="ECO:0007669"/>
    <property type="project" value="RHEA"/>
</dbReference>
<name>F8F0J1_GRAC1</name>
<dbReference type="PROSITE" id="PS51462">
    <property type="entry name" value="NUDIX"/>
    <property type="match status" value="1"/>
</dbReference>
<evidence type="ECO:0000256" key="9">
    <source>
        <dbReference type="ARBA" id="ARBA00023679"/>
    </source>
</evidence>
<dbReference type="EMBL" id="CP002868">
    <property type="protein sequence ID" value="AEJ19335.1"/>
    <property type="molecule type" value="Genomic_DNA"/>
</dbReference>
<dbReference type="InterPro" id="IPR049734">
    <property type="entry name" value="NudC-like_C"/>
</dbReference>
<evidence type="ECO:0000256" key="5">
    <source>
        <dbReference type="ARBA" id="ARBA00022723"/>
    </source>
</evidence>
<evidence type="ECO:0000259" key="10">
    <source>
        <dbReference type="PROSITE" id="PS51462"/>
    </source>
</evidence>
<dbReference type="InterPro" id="IPR015376">
    <property type="entry name" value="Znr_NADH_PPase"/>
</dbReference>
<evidence type="ECO:0000256" key="3">
    <source>
        <dbReference type="ARBA" id="ARBA00009595"/>
    </source>
</evidence>
<keyword evidence="12" id="KW-1185">Reference proteome</keyword>
<dbReference type="GO" id="GO:0035529">
    <property type="term" value="F:NADH pyrophosphatase activity"/>
    <property type="evidence" value="ECO:0007669"/>
    <property type="project" value="TreeGrafter"/>
</dbReference>
<dbReference type="PROSITE" id="PS00893">
    <property type="entry name" value="NUDIX_BOX"/>
    <property type="match status" value="1"/>
</dbReference>
<dbReference type="NCBIfam" id="NF001299">
    <property type="entry name" value="PRK00241.1"/>
    <property type="match status" value="1"/>
</dbReference>
<evidence type="ECO:0000313" key="11">
    <source>
        <dbReference type="EMBL" id="AEJ19335.1"/>
    </source>
</evidence>
<evidence type="ECO:0000256" key="7">
    <source>
        <dbReference type="ARBA" id="ARBA00022842"/>
    </source>
</evidence>
<keyword evidence="6 11" id="KW-0378">Hydrolase</keyword>
<organism evidence="11 12">
    <name type="scientific">Gracilinema caldarium (strain ATCC 51460 / DSM 7334 / H1)</name>
    <name type="common">Treponema caldarium</name>
    <dbReference type="NCBI Taxonomy" id="744872"/>
    <lineage>
        <taxon>Bacteria</taxon>
        <taxon>Pseudomonadati</taxon>
        <taxon>Spirochaetota</taxon>
        <taxon>Spirochaetia</taxon>
        <taxon>Spirochaetales</taxon>
        <taxon>Breznakiellaceae</taxon>
        <taxon>Gracilinema</taxon>
    </lineage>
</organism>
<accession>F8F0J1</accession>
<dbReference type="OrthoDB" id="9787476at2"/>
<dbReference type="InterPro" id="IPR050241">
    <property type="entry name" value="NAD-cap_RNA_hydrolase_NudC"/>
</dbReference>
<dbReference type="HOGENOM" id="CLU_037162_0_1_12"/>
<dbReference type="Gene3D" id="3.90.79.20">
    <property type="match status" value="1"/>
</dbReference>
<evidence type="ECO:0000256" key="6">
    <source>
        <dbReference type="ARBA" id="ARBA00022801"/>
    </source>
</evidence>
<dbReference type="STRING" id="744872.Spica_1189"/>
<dbReference type="Proteomes" id="UP000000503">
    <property type="component" value="Chromosome"/>
</dbReference>
<reference evidence="12" key="1">
    <citation type="journal article" date="2013" name="Stand. Genomic Sci.">
        <title>Genome sequence of the thermophilic fresh-water bacterium Spirochaeta caldaria type strain (H1(T)), reclassification of Spirochaeta caldaria, Spirochaeta stenostrepta, and Spirochaeta zuelzerae in the genus Treponema as Treponema caldaria comb. nov., Treponema stenostrepta comb. nov., and Treponema zuelzerae comb. nov., and emendation of the genus Treponema.</title>
        <authorList>
            <person name="Abt B."/>
            <person name="Goker M."/>
            <person name="Scheuner C."/>
            <person name="Han C."/>
            <person name="Lu M."/>
            <person name="Misra M."/>
            <person name="Lapidus A."/>
            <person name="Nolan M."/>
            <person name="Lucas S."/>
            <person name="Hammon N."/>
            <person name="Deshpande S."/>
            <person name="Cheng J.F."/>
            <person name="Tapia R."/>
            <person name="Goodwin L.A."/>
            <person name="Pitluck S."/>
            <person name="Liolios K."/>
            <person name="Pagani I."/>
            <person name="Ivanova N."/>
            <person name="Mavromatis K."/>
            <person name="Mikhailova N."/>
            <person name="Huntemann M."/>
            <person name="Pati A."/>
            <person name="Chen A."/>
            <person name="Palaniappan K."/>
            <person name="Land M."/>
            <person name="Hauser L."/>
            <person name="Jeffries C.D."/>
            <person name="Rohde M."/>
            <person name="Spring S."/>
            <person name="Gronow S."/>
            <person name="Detter J.C."/>
            <person name="Bristow J."/>
            <person name="Eisen J.A."/>
            <person name="Markowitz V."/>
            <person name="Hugenholtz P."/>
            <person name="Kyrpides N.C."/>
            <person name="Woyke T."/>
            <person name="Klenk H.P."/>
        </authorList>
    </citation>
    <scope>NUCLEOTIDE SEQUENCE</scope>
    <source>
        <strain evidence="12">ATCC 51460 / DSM 7334 / H1</strain>
    </source>
</reference>
<comment type="cofactor">
    <cofactor evidence="1">
        <name>Mg(2+)</name>
        <dbReference type="ChEBI" id="CHEBI:18420"/>
    </cofactor>
</comment>
<dbReference type="Gene3D" id="3.90.79.10">
    <property type="entry name" value="Nucleoside Triphosphate Pyrophosphohydrolase"/>
    <property type="match status" value="1"/>
</dbReference>
<dbReference type="InterPro" id="IPR000086">
    <property type="entry name" value="NUDIX_hydrolase_dom"/>
</dbReference>
<evidence type="ECO:0000256" key="1">
    <source>
        <dbReference type="ARBA" id="ARBA00001946"/>
    </source>
</evidence>
<dbReference type="InterPro" id="IPR020084">
    <property type="entry name" value="NUDIX_hydrolase_CS"/>
</dbReference>
<proteinExistence type="inferred from homology"/>